<evidence type="ECO:0000313" key="1">
    <source>
        <dbReference type="EMBL" id="KAF1302195.1"/>
    </source>
</evidence>
<evidence type="ECO:0000313" key="2">
    <source>
        <dbReference type="Proteomes" id="UP000782705"/>
    </source>
</evidence>
<comment type="caution">
    <text evidence="1">The sequence shown here is derived from an EMBL/GenBank/DDBJ whole genome shotgun (WGS) entry which is preliminary data.</text>
</comment>
<dbReference type="RefSeq" id="WP_161903174.1">
    <property type="nucleotide sequence ID" value="NZ_MAEL01000054.1"/>
</dbReference>
<accession>A0ABQ6YXW1</accession>
<keyword evidence="2" id="KW-1185">Reference proteome</keyword>
<organism evidence="1 2">
    <name type="scientific">Candidatus Enterococcus willemsii</name>
    <dbReference type="NCBI Taxonomy" id="1857215"/>
    <lineage>
        <taxon>Bacteria</taxon>
        <taxon>Bacillati</taxon>
        <taxon>Bacillota</taxon>
        <taxon>Bacilli</taxon>
        <taxon>Lactobacillales</taxon>
        <taxon>Enterococcaceae</taxon>
        <taxon>Enterococcus</taxon>
    </lineage>
</organism>
<dbReference type="EMBL" id="MAEL01000054">
    <property type="protein sequence ID" value="KAF1302195.1"/>
    <property type="molecule type" value="Genomic_DNA"/>
</dbReference>
<protein>
    <submittedName>
        <fullName evidence="1">Uncharacterized protein</fullName>
    </submittedName>
</protein>
<reference evidence="1 2" key="1">
    <citation type="submission" date="2016-06" db="EMBL/GenBank/DDBJ databases">
        <title>Four novel species of enterococci isolated from chicken manure.</title>
        <authorList>
            <person name="Van Tyne D."/>
        </authorList>
    </citation>
    <scope>NUCLEOTIDE SEQUENCE [LARGE SCALE GENOMIC DNA]</scope>
    <source>
        <strain evidence="1 2">CU12B</strain>
    </source>
</reference>
<name>A0ABQ6YXW1_9ENTE</name>
<sequence>MNQLEQFFKTVIKPKETNKQIAYEYISLKETYGNMLTQAIFCKVKGISAPTLSKALSEIKQESKK</sequence>
<gene>
    <name evidence="1" type="ORF">BAU17_02130</name>
</gene>
<dbReference type="Proteomes" id="UP000782705">
    <property type="component" value="Unassembled WGS sequence"/>
</dbReference>
<proteinExistence type="predicted"/>